<proteinExistence type="predicted"/>
<accession>A0A1I0EHY0</accession>
<keyword evidence="5" id="KW-1185">Reference proteome</keyword>
<dbReference type="InterPro" id="IPR056491">
    <property type="entry name" value="DUF6688_C"/>
</dbReference>
<gene>
    <name evidence="4" type="ORF">SAMN05216313_106106</name>
</gene>
<feature type="transmembrane region" description="Helical" evidence="1">
    <location>
        <begin position="12"/>
        <end position="34"/>
    </location>
</feature>
<feature type="domain" description="DUF6688" evidence="2">
    <location>
        <begin position="70"/>
        <end position="312"/>
    </location>
</feature>
<sequence length="434" mass="48909">MKNIWNRIKRGPNLWAFIGSIIAGAGTLTAIYLFDRVTAPMSGTSLSAGPALLAAVLEALWTGILGGGLAGIFLIHPLILTLQNLFLLFRKGTAEVRRVERRTESVTIALGIIYTGLYDWIFSGSTSGIQFRSDWQEILHNGQMHTPIWTQSALTIAVISCVGVLGYLMLSKRDINRLPPLLTVLGISAIYLGIGMCVLWIVQVMGEEWLFCLFPFNCVLIGVKTVRRAVEEWQGPEEGRIREWNKPYLKWLNDVLLDASHWPVAALILMLPLLGILIGILALLGQQPDSVIRAWTETGDWRLSQQIPPPNVMFDEHYLCTVAAQGHPEVVKPLRTGVRNGHRVVVNRQLCVANAFEQILEERAAWLHGPIRRFYDRYGFPVARLIRSSQAADLVYYMMKPLEWLFLAVLYLVDEKPENRIAVQYPHAPVPKWR</sequence>
<feature type="transmembrane region" description="Helical" evidence="1">
    <location>
        <begin position="262"/>
        <end position="284"/>
    </location>
</feature>
<dbReference type="InterPro" id="IPR046510">
    <property type="entry name" value="DUF6688_N"/>
</dbReference>
<keyword evidence="1" id="KW-0812">Transmembrane</keyword>
<dbReference type="Proteomes" id="UP000198508">
    <property type="component" value="Unassembled WGS sequence"/>
</dbReference>
<reference evidence="5" key="1">
    <citation type="submission" date="2016-10" db="EMBL/GenBank/DDBJ databases">
        <authorList>
            <person name="Varghese N."/>
            <person name="Submissions S."/>
        </authorList>
    </citation>
    <scope>NUCLEOTIDE SEQUENCE [LARGE SCALE GENOMIC DNA]</scope>
    <source>
        <strain evidence="5">NLAE-zl-G277</strain>
    </source>
</reference>
<evidence type="ECO:0000313" key="4">
    <source>
        <dbReference type="EMBL" id="SET44030.1"/>
    </source>
</evidence>
<dbReference type="AlphaFoldDB" id="A0A1I0EHY0"/>
<name>A0A1I0EHY0_9FIRM</name>
<evidence type="ECO:0000259" key="3">
    <source>
        <dbReference type="Pfam" id="PF23543"/>
    </source>
</evidence>
<feature type="transmembrane region" description="Helical" evidence="1">
    <location>
        <begin position="182"/>
        <end position="202"/>
    </location>
</feature>
<feature type="domain" description="DUF6688" evidence="3">
    <location>
        <begin position="315"/>
        <end position="425"/>
    </location>
</feature>
<organism evidence="4 5">
    <name type="scientific">Enterocloster lavalensis</name>
    <dbReference type="NCBI Taxonomy" id="460384"/>
    <lineage>
        <taxon>Bacteria</taxon>
        <taxon>Bacillati</taxon>
        <taxon>Bacillota</taxon>
        <taxon>Clostridia</taxon>
        <taxon>Lachnospirales</taxon>
        <taxon>Lachnospiraceae</taxon>
        <taxon>Enterocloster</taxon>
    </lineage>
</organism>
<feature type="transmembrane region" description="Helical" evidence="1">
    <location>
        <begin position="108"/>
        <end position="129"/>
    </location>
</feature>
<evidence type="ECO:0000313" key="5">
    <source>
        <dbReference type="Proteomes" id="UP000198508"/>
    </source>
</evidence>
<keyword evidence="1" id="KW-0472">Membrane</keyword>
<dbReference type="Pfam" id="PF23543">
    <property type="entry name" value="DUF6688_C"/>
    <property type="match status" value="1"/>
</dbReference>
<feature type="transmembrane region" description="Helical" evidence="1">
    <location>
        <begin position="54"/>
        <end position="87"/>
    </location>
</feature>
<feature type="transmembrane region" description="Helical" evidence="1">
    <location>
        <begin position="149"/>
        <end position="170"/>
    </location>
</feature>
<dbReference type="EMBL" id="FOIM01000006">
    <property type="protein sequence ID" value="SET44030.1"/>
    <property type="molecule type" value="Genomic_DNA"/>
</dbReference>
<dbReference type="Pfam" id="PF20394">
    <property type="entry name" value="DUF6688"/>
    <property type="match status" value="1"/>
</dbReference>
<evidence type="ECO:0000259" key="2">
    <source>
        <dbReference type="Pfam" id="PF20394"/>
    </source>
</evidence>
<dbReference type="GeneID" id="93276690"/>
<protein>
    <submittedName>
        <fullName evidence="4">Uncharacterized protein</fullName>
    </submittedName>
</protein>
<dbReference type="RefSeq" id="WP_092362149.1">
    <property type="nucleotide sequence ID" value="NZ_FOIM01000006.1"/>
</dbReference>
<dbReference type="STRING" id="460384.SAMN05216313_106106"/>
<evidence type="ECO:0000256" key="1">
    <source>
        <dbReference type="SAM" id="Phobius"/>
    </source>
</evidence>
<keyword evidence="1" id="KW-1133">Transmembrane helix</keyword>